<dbReference type="InterPro" id="IPR037143">
    <property type="entry name" value="4-PPantetheinyl_Trfase_dom_sf"/>
</dbReference>
<evidence type="ECO:0008006" key="3">
    <source>
        <dbReference type="Google" id="ProtNLM"/>
    </source>
</evidence>
<dbReference type="GO" id="GO:0000287">
    <property type="term" value="F:magnesium ion binding"/>
    <property type="evidence" value="ECO:0007669"/>
    <property type="project" value="InterPro"/>
</dbReference>
<dbReference type="AlphaFoldDB" id="A0A939LPM6"/>
<dbReference type="SUPFAM" id="SSF56214">
    <property type="entry name" value="4'-phosphopantetheinyl transferase"/>
    <property type="match status" value="2"/>
</dbReference>
<name>A0A939LPM6_9CELL</name>
<sequence length="254" mass="25869">MLNRARPPATVDVWLAEPADLTSSWLAHLDAVERSRAADLPGPQASRFIQGRALLRAVLGEHLGCAPREVPLHVRCPTCAGPHGPVSLATGTGTGPHLSLTRAGALVAVAVSEAGPVGVDVESHAAISAAPLGALPPSRRGVTARTRQRRAALTSAVARSWVSAEAVLKATGAGLRTDPADLVISSRRGRRTALTPDGTRAVLADLDLGPGVAGAVAVVPHAPGPTEPGGPSRLPRLSVHQHDGDAVLAALGTR</sequence>
<dbReference type="EMBL" id="JAGEMK010000004">
    <property type="protein sequence ID" value="MBO1752091.1"/>
    <property type="molecule type" value="Genomic_DNA"/>
</dbReference>
<dbReference type="RefSeq" id="WP_208055777.1">
    <property type="nucleotide sequence ID" value="NZ_JAGEMK010000004.1"/>
</dbReference>
<keyword evidence="2" id="KW-1185">Reference proteome</keyword>
<dbReference type="GO" id="GO:0008897">
    <property type="term" value="F:holo-[acyl-carrier-protein] synthase activity"/>
    <property type="evidence" value="ECO:0007669"/>
    <property type="project" value="InterPro"/>
</dbReference>
<dbReference type="Gene3D" id="3.90.470.20">
    <property type="entry name" value="4'-phosphopantetheinyl transferase domain"/>
    <property type="match status" value="1"/>
</dbReference>
<evidence type="ECO:0000313" key="2">
    <source>
        <dbReference type="Proteomes" id="UP000664209"/>
    </source>
</evidence>
<proteinExistence type="predicted"/>
<comment type="caution">
    <text evidence="1">The sequence shown here is derived from an EMBL/GenBank/DDBJ whole genome shotgun (WGS) entry which is preliminary data.</text>
</comment>
<gene>
    <name evidence="1" type="ORF">J4G33_09775</name>
</gene>
<protein>
    <recommendedName>
        <fullName evidence="3">4'-phosphopantetheinyl transferase superfamily protein</fullName>
    </recommendedName>
</protein>
<evidence type="ECO:0000313" key="1">
    <source>
        <dbReference type="EMBL" id="MBO1752091.1"/>
    </source>
</evidence>
<accession>A0A939LPM6</accession>
<reference evidence="1" key="1">
    <citation type="submission" date="2021-03" db="EMBL/GenBank/DDBJ databases">
        <title>Actinotalea soli sp. nov., isolated from soil.</title>
        <authorList>
            <person name="Ping W."/>
            <person name="Zhang J."/>
        </authorList>
    </citation>
    <scope>NUCLEOTIDE SEQUENCE</scope>
    <source>
        <strain evidence="1">BY-33</strain>
    </source>
</reference>
<dbReference type="Proteomes" id="UP000664209">
    <property type="component" value="Unassembled WGS sequence"/>
</dbReference>
<organism evidence="1 2">
    <name type="scientific">Actinotalea soli</name>
    <dbReference type="NCBI Taxonomy" id="2819234"/>
    <lineage>
        <taxon>Bacteria</taxon>
        <taxon>Bacillati</taxon>
        <taxon>Actinomycetota</taxon>
        <taxon>Actinomycetes</taxon>
        <taxon>Micrococcales</taxon>
        <taxon>Cellulomonadaceae</taxon>
        <taxon>Actinotalea</taxon>
    </lineage>
</organism>